<evidence type="ECO:0000313" key="2">
    <source>
        <dbReference type="Proteomes" id="UP000015104"/>
    </source>
</evidence>
<reference evidence="2" key="1">
    <citation type="submission" date="2011-08" db="EMBL/GenBank/DDBJ databases">
        <authorList>
            <person name="Rombauts S."/>
        </authorList>
    </citation>
    <scope>NUCLEOTIDE SEQUENCE</scope>
    <source>
        <strain evidence="2">London</strain>
    </source>
</reference>
<reference evidence="1" key="2">
    <citation type="submission" date="2015-06" db="UniProtKB">
        <authorList>
            <consortium name="EnsemblMetazoa"/>
        </authorList>
    </citation>
    <scope>IDENTIFICATION</scope>
</reference>
<accession>T1KUD8</accession>
<organism evidence="1 2">
    <name type="scientific">Tetranychus urticae</name>
    <name type="common">Two-spotted spider mite</name>
    <dbReference type="NCBI Taxonomy" id="32264"/>
    <lineage>
        <taxon>Eukaryota</taxon>
        <taxon>Metazoa</taxon>
        <taxon>Ecdysozoa</taxon>
        <taxon>Arthropoda</taxon>
        <taxon>Chelicerata</taxon>
        <taxon>Arachnida</taxon>
        <taxon>Acari</taxon>
        <taxon>Acariformes</taxon>
        <taxon>Trombidiformes</taxon>
        <taxon>Prostigmata</taxon>
        <taxon>Eleutherengona</taxon>
        <taxon>Raphignathae</taxon>
        <taxon>Tetranychoidea</taxon>
        <taxon>Tetranychidae</taxon>
        <taxon>Tetranychus</taxon>
    </lineage>
</organism>
<dbReference type="Proteomes" id="UP000015104">
    <property type="component" value="Unassembled WGS sequence"/>
</dbReference>
<evidence type="ECO:0000313" key="1">
    <source>
        <dbReference type="EnsemblMetazoa" id="tetur21g03080.1"/>
    </source>
</evidence>
<proteinExistence type="predicted"/>
<dbReference type="HOGENOM" id="CLU_2852545_0_0_1"/>
<name>T1KUD8_TETUR</name>
<dbReference type="EnsemblMetazoa" id="tetur21g03080.1">
    <property type="protein sequence ID" value="tetur21g03080.1"/>
    <property type="gene ID" value="tetur21g03080"/>
</dbReference>
<dbReference type="AlphaFoldDB" id="T1KUD8"/>
<protein>
    <submittedName>
        <fullName evidence="1">Uncharacterized protein</fullName>
    </submittedName>
</protein>
<keyword evidence="2" id="KW-1185">Reference proteome</keyword>
<dbReference type="EMBL" id="CAEY01000553">
    <property type="status" value="NOT_ANNOTATED_CDS"/>
    <property type="molecule type" value="Genomic_DNA"/>
</dbReference>
<sequence>MLCKRTDSKRRADSCLKKLDNGYNVVNYPCSKSLVIDEAHEAFVDAAELEGSTARGLGNEPVTRN</sequence>